<comment type="similarity">
    <text evidence="1">Belongs to the aspartokinase family.</text>
</comment>
<keyword evidence="4" id="KW-0547">Nucleotide-binding</keyword>
<dbReference type="PANTHER" id="PTHR21499">
    <property type="entry name" value="ASPARTATE KINASE"/>
    <property type="match status" value="1"/>
</dbReference>
<proteinExistence type="inferred from homology"/>
<dbReference type="OrthoDB" id="9799110at2"/>
<evidence type="ECO:0000256" key="4">
    <source>
        <dbReference type="ARBA" id="ARBA00022741"/>
    </source>
</evidence>
<dbReference type="EMBL" id="FOXU01000001">
    <property type="protein sequence ID" value="SFQ21027.1"/>
    <property type="molecule type" value="Genomic_DNA"/>
</dbReference>
<evidence type="ECO:0000256" key="7">
    <source>
        <dbReference type="ARBA" id="ARBA00047872"/>
    </source>
</evidence>
<dbReference type="GO" id="GO:0009090">
    <property type="term" value="P:homoserine biosynthetic process"/>
    <property type="evidence" value="ECO:0007669"/>
    <property type="project" value="TreeGrafter"/>
</dbReference>
<dbReference type="EC" id="2.7.2.4" evidence="2"/>
<dbReference type="Proteomes" id="UP000198734">
    <property type="component" value="Unassembled WGS sequence"/>
</dbReference>
<dbReference type="STRING" id="126156.SAMN05421670_1351"/>
<evidence type="ECO:0000259" key="8">
    <source>
        <dbReference type="Pfam" id="PF00696"/>
    </source>
</evidence>
<dbReference type="GO" id="GO:0005829">
    <property type="term" value="C:cytosol"/>
    <property type="evidence" value="ECO:0007669"/>
    <property type="project" value="TreeGrafter"/>
</dbReference>
<comment type="catalytic activity">
    <reaction evidence="7">
        <text>L-aspartate + ATP = 4-phospho-L-aspartate + ADP</text>
        <dbReference type="Rhea" id="RHEA:23776"/>
        <dbReference type="ChEBI" id="CHEBI:29991"/>
        <dbReference type="ChEBI" id="CHEBI:30616"/>
        <dbReference type="ChEBI" id="CHEBI:57535"/>
        <dbReference type="ChEBI" id="CHEBI:456216"/>
        <dbReference type="EC" id="2.7.2.4"/>
    </reaction>
</comment>
<evidence type="ECO:0000313" key="10">
    <source>
        <dbReference type="Proteomes" id="UP000198734"/>
    </source>
</evidence>
<dbReference type="GO" id="GO:0004072">
    <property type="term" value="F:aspartate kinase activity"/>
    <property type="evidence" value="ECO:0007669"/>
    <property type="project" value="UniProtKB-EC"/>
</dbReference>
<protein>
    <recommendedName>
        <fullName evidence="2">aspartate kinase</fullName>
        <ecNumber evidence="2">2.7.2.4</ecNumber>
    </recommendedName>
</protein>
<reference evidence="10" key="1">
    <citation type="submission" date="2016-10" db="EMBL/GenBank/DDBJ databases">
        <authorList>
            <person name="Varghese N."/>
            <person name="Submissions S."/>
        </authorList>
    </citation>
    <scope>NUCLEOTIDE SEQUENCE [LARGE SCALE GENOMIC DNA]</scope>
    <source>
        <strain evidence="10">DSM 11706</strain>
    </source>
</reference>
<dbReference type="Gene3D" id="3.40.1160.10">
    <property type="entry name" value="Acetylglutamate kinase-like"/>
    <property type="match status" value="1"/>
</dbReference>
<dbReference type="SUPFAM" id="SSF53633">
    <property type="entry name" value="Carbamate kinase-like"/>
    <property type="match status" value="1"/>
</dbReference>
<organism evidence="9 10">
    <name type="scientific">Psychrobacillus psychrotolerans</name>
    <dbReference type="NCBI Taxonomy" id="126156"/>
    <lineage>
        <taxon>Bacteria</taxon>
        <taxon>Bacillati</taxon>
        <taxon>Bacillota</taxon>
        <taxon>Bacilli</taxon>
        <taxon>Bacillales</taxon>
        <taxon>Bacillaceae</taxon>
        <taxon>Psychrobacillus</taxon>
    </lineage>
</organism>
<evidence type="ECO:0000256" key="5">
    <source>
        <dbReference type="ARBA" id="ARBA00022777"/>
    </source>
</evidence>
<dbReference type="AlphaFoldDB" id="A0A1I5WN58"/>
<gene>
    <name evidence="9" type="ORF">SAMN05421670_1351</name>
</gene>
<dbReference type="Pfam" id="PF00696">
    <property type="entry name" value="AA_kinase"/>
    <property type="match status" value="1"/>
</dbReference>
<evidence type="ECO:0000313" key="9">
    <source>
        <dbReference type="EMBL" id="SFQ21027.1"/>
    </source>
</evidence>
<feature type="domain" description="Aspartate/glutamate/uridylate kinase" evidence="8">
    <location>
        <begin position="1"/>
        <end position="231"/>
    </location>
</feature>
<dbReference type="GO" id="GO:0009089">
    <property type="term" value="P:lysine biosynthetic process via diaminopimelate"/>
    <property type="evidence" value="ECO:0007669"/>
    <property type="project" value="TreeGrafter"/>
</dbReference>
<keyword evidence="3" id="KW-0808">Transferase</keyword>
<sequence length="243" mass="26696">MIVQKFGGIAMQNHQNRQLVIQRIQQAINNHQQVLVVVSAMGRRGKPYATDTLLDLLPLNDSSIETDLLSACGELISSAVLTTELKAQGISSTLLYGKSAGIITNDTYGNALIKKVDLSSVNQAFKNFHCVIVPGFQGFSESTHNFTTLGRGGSDLTAVVYGYHLNADVVEFYKDVPGIMTSDPFTSDNVELIPFMTYKELEEKIDEPIEVIQKRAATFAALHQVPLHIRSLYLDSEGTFVSN</sequence>
<dbReference type="InterPro" id="IPR036393">
    <property type="entry name" value="AceGlu_kinase-like_sf"/>
</dbReference>
<evidence type="ECO:0000256" key="1">
    <source>
        <dbReference type="ARBA" id="ARBA00010122"/>
    </source>
</evidence>
<evidence type="ECO:0000256" key="6">
    <source>
        <dbReference type="ARBA" id="ARBA00022840"/>
    </source>
</evidence>
<keyword evidence="6" id="KW-0067">ATP-binding</keyword>
<accession>A0A1I5WN58</accession>
<dbReference type="GO" id="GO:0005524">
    <property type="term" value="F:ATP binding"/>
    <property type="evidence" value="ECO:0007669"/>
    <property type="project" value="UniProtKB-KW"/>
</dbReference>
<evidence type="ECO:0000256" key="2">
    <source>
        <dbReference type="ARBA" id="ARBA00013059"/>
    </source>
</evidence>
<dbReference type="InterPro" id="IPR001048">
    <property type="entry name" value="Asp/Glu/Uridylate_kinase"/>
</dbReference>
<keyword evidence="5 9" id="KW-0418">Kinase</keyword>
<dbReference type="PANTHER" id="PTHR21499:SF3">
    <property type="entry name" value="ASPARTOKINASE"/>
    <property type="match status" value="1"/>
</dbReference>
<keyword evidence="10" id="KW-1185">Reference proteome</keyword>
<name>A0A1I5WN58_9BACI</name>
<dbReference type="RefSeq" id="WP_093535370.1">
    <property type="nucleotide sequence ID" value="NZ_FOXU01000001.1"/>
</dbReference>
<evidence type="ECO:0000256" key="3">
    <source>
        <dbReference type="ARBA" id="ARBA00022679"/>
    </source>
</evidence>